<gene>
    <name evidence="1" type="ORF">RhiirA4_473456</name>
</gene>
<dbReference type="EMBL" id="LLXI01001635">
    <property type="protein sequence ID" value="PKY54569.1"/>
    <property type="molecule type" value="Genomic_DNA"/>
</dbReference>
<evidence type="ECO:0000313" key="2">
    <source>
        <dbReference type="Proteomes" id="UP000234323"/>
    </source>
</evidence>
<evidence type="ECO:0008006" key="3">
    <source>
        <dbReference type="Google" id="ProtNLM"/>
    </source>
</evidence>
<dbReference type="VEuPathDB" id="FungiDB:FUN_008174"/>
<dbReference type="Proteomes" id="UP000234323">
    <property type="component" value="Unassembled WGS sequence"/>
</dbReference>
<keyword evidence="2" id="KW-1185">Reference proteome</keyword>
<protein>
    <recommendedName>
        <fullName evidence="3">FAR1 domain-containing protein</fullName>
    </recommendedName>
</protein>
<sequence>MINNIEQENVRCDKQYNASPSTRTNKDFRNWIHIFGLKEEFNYKIKTSKAIQGVIRRVTYKCTKSGSHISQAMSDLIKQCNTYSQQILCLWKLNVVCSKTSDIVRINSFNNIHNHLLILMIQEMAPRFQKLTKKMLADVKKYVIQGWMDSTSIYILLKHNYPN</sequence>
<reference evidence="1 2" key="1">
    <citation type="submission" date="2015-10" db="EMBL/GenBank/DDBJ databases">
        <title>Genome analyses suggest a sexual origin of heterokaryosis in a supposedly ancient asexual fungus.</title>
        <authorList>
            <person name="Ropars J."/>
            <person name="Sedzielewska K."/>
            <person name="Noel J."/>
            <person name="Charron P."/>
            <person name="Farinelli L."/>
            <person name="Marton T."/>
            <person name="Kruger M."/>
            <person name="Pelin A."/>
            <person name="Brachmann A."/>
            <person name="Corradi N."/>
        </authorList>
    </citation>
    <scope>NUCLEOTIDE SEQUENCE [LARGE SCALE GENOMIC DNA]</scope>
    <source>
        <strain evidence="1 2">A4</strain>
    </source>
</reference>
<comment type="caution">
    <text evidence="1">The sequence shown here is derived from an EMBL/GenBank/DDBJ whole genome shotgun (WGS) entry which is preliminary data.</text>
</comment>
<dbReference type="VEuPathDB" id="FungiDB:RhiirFUN_017942"/>
<dbReference type="VEuPathDB" id="FungiDB:RhiirA1_476074"/>
<evidence type="ECO:0000313" key="1">
    <source>
        <dbReference type="EMBL" id="PKY54569.1"/>
    </source>
</evidence>
<proteinExistence type="predicted"/>
<name>A0A2I1H6R2_9GLOM</name>
<organism evidence="1 2">
    <name type="scientific">Rhizophagus irregularis</name>
    <dbReference type="NCBI Taxonomy" id="588596"/>
    <lineage>
        <taxon>Eukaryota</taxon>
        <taxon>Fungi</taxon>
        <taxon>Fungi incertae sedis</taxon>
        <taxon>Mucoromycota</taxon>
        <taxon>Glomeromycotina</taxon>
        <taxon>Glomeromycetes</taxon>
        <taxon>Glomerales</taxon>
        <taxon>Glomeraceae</taxon>
        <taxon>Rhizophagus</taxon>
    </lineage>
</organism>
<accession>A0A2I1H6R2</accession>
<dbReference type="AlphaFoldDB" id="A0A2I1H6R2"/>